<dbReference type="PROSITE" id="PS00463">
    <property type="entry name" value="ZN2_CY6_FUNGAL_1"/>
    <property type="match status" value="1"/>
</dbReference>
<dbReference type="CDD" id="cd00067">
    <property type="entry name" value="GAL4"/>
    <property type="match status" value="1"/>
</dbReference>
<dbReference type="SMART" id="SM00066">
    <property type="entry name" value="GAL4"/>
    <property type="match status" value="1"/>
</dbReference>
<dbReference type="GO" id="GO:0008270">
    <property type="term" value="F:zinc ion binding"/>
    <property type="evidence" value="ECO:0007669"/>
    <property type="project" value="InterPro"/>
</dbReference>
<dbReference type="InterPro" id="IPR036864">
    <property type="entry name" value="Zn2-C6_fun-type_DNA-bd_sf"/>
</dbReference>
<accession>A0A9W8Z910</accession>
<keyword evidence="5" id="KW-1185">Reference proteome</keyword>
<feature type="region of interest" description="Disordered" evidence="2">
    <location>
        <begin position="1"/>
        <end position="43"/>
    </location>
</feature>
<feature type="region of interest" description="Disordered" evidence="2">
    <location>
        <begin position="213"/>
        <end position="233"/>
    </location>
</feature>
<name>A0A9W8Z910_9PLEO</name>
<evidence type="ECO:0000256" key="2">
    <source>
        <dbReference type="SAM" id="MobiDB-lite"/>
    </source>
</evidence>
<dbReference type="Gene3D" id="4.10.240.10">
    <property type="entry name" value="Zn(2)-C6 fungal-type DNA-binding domain"/>
    <property type="match status" value="1"/>
</dbReference>
<dbReference type="Proteomes" id="UP001140510">
    <property type="component" value="Unassembled WGS sequence"/>
</dbReference>
<dbReference type="OrthoDB" id="2240312at2759"/>
<feature type="region of interest" description="Disordered" evidence="2">
    <location>
        <begin position="625"/>
        <end position="736"/>
    </location>
</feature>
<feature type="compositionally biased region" description="Polar residues" evidence="2">
    <location>
        <begin position="1"/>
        <end position="18"/>
    </location>
</feature>
<dbReference type="Pfam" id="PF00172">
    <property type="entry name" value="Zn_clus"/>
    <property type="match status" value="1"/>
</dbReference>
<feature type="region of interest" description="Disordered" evidence="2">
    <location>
        <begin position="495"/>
        <end position="603"/>
    </location>
</feature>
<gene>
    <name evidence="4" type="ORF">N0V91_008462</name>
</gene>
<dbReference type="SUPFAM" id="SSF57701">
    <property type="entry name" value="Zn2/Cys6 DNA-binding domain"/>
    <property type="match status" value="1"/>
</dbReference>
<feature type="compositionally biased region" description="Low complexity" evidence="2">
    <location>
        <begin position="19"/>
        <end position="30"/>
    </location>
</feature>
<dbReference type="PROSITE" id="PS50048">
    <property type="entry name" value="ZN2_CY6_FUNGAL_2"/>
    <property type="match status" value="1"/>
</dbReference>
<dbReference type="GO" id="GO:0001181">
    <property type="term" value="F:RNA polymerase I general transcription initiation factor activity"/>
    <property type="evidence" value="ECO:0007669"/>
    <property type="project" value="TreeGrafter"/>
</dbReference>
<dbReference type="GO" id="GO:0006361">
    <property type="term" value="P:transcription initiation at RNA polymerase I promoter"/>
    <property type="evidence" value="ECO:0007669"/>
    <property type="project" value="TreeGrafter"/>
</dbReference>
<evidence type="ECO:0000256" key="1">
    <source>
        <dbReference type="ARBA" id="ARBA00023242"/>
    </source>
</evidence>
<dbReference type="EMBL" id="JAPEVA010000084">
    <property type="protein sequence ID" value="KAJ4400721.1"/>
    <property type="molecule type" value="Genomic_DNA"/>
</dbReference>
<evidence type="ECO:0000313" key="5">
    <source>
        <dbReference type="Proteomes" id="UP001140510"/>
    </source>
</evidence>
<feature type="compositionally biased region" description="Acidic residues" evidence="2">
    <location>
        <begin position="512"/>
        <end position="528"/>
    </location>
</feature>
<dbReference type="AlphaFoldDB" id="A0A9W8Z910"/>
<feature type="compositionally biased region" description="Basic and acidic residues" evidence="2">
    <location>
        <begin position="552"/>
        <end position="571"/>
    </location>
</feature>
<dbReference type="PANTHER" id="PTHR28079:SF1">
    <property type="entry name" value="RNA POLYMERASE I-SPECIFIC TRANSCRIPTION INITIATION FACTOR RRN5"/>
    <property type="match status" value="1"/>
</dbReference>
<evidence type="ECO:0000259" key="3">
    <source>
        <dbReference type="PROSITE" id="PS50048"/>
    </source>
</evidence>
<evidence type="ECO:0000313" key="4">
    <source>
        <dbReference type="EMBL" id="KAJ4400721.1"/>
    </source>
</evidence>
<protein>
    <recommendedName>
        <fullName evidence="3">Zn(2)-C6 fungal-type domain-containing protein</fullName>
    </recommendedName>
</protein>
<proteinExistence type="predicted"/>
<organism evidence="4 5">
    <name type="scientific">Didymella pomorum</name>
    <dbReference type="NCBI Taxonomy" id="749634"/>
    <lineage>
        <taxon>Eukaryota</taxon>
        <taxon>Fungi</taxon>
        <taxon>Dikarya</taxon>
        <taxon>Ascomycota</taxon>
        <taxon>Pezizomycotina</taxon>
        <taxon>Dothideomycetes</taxon>
        <taxon>Pleosporomycetidae</taxon>
        <taxon>Pleosporales</taxon>
        <taxon>Pleosporineae</taxon>
        <taxon>Didymellaceae</taxon>
        <taxon>Didymella</taxon>
    </lineage>
</organism>
<sequence>MSSGDESAQDLSSDSGTPLQSRASSRLQSQTPGTPRKRRRIESVDTSRVRKYYLEGKYNDAYRVLFNEDVSRVAARFELEDGIQHYTTQYGVSTWTSKEQATLFAALGRLGRDDVAGIAQAVGTKSITETHELLLLLKDATAKKGDLGLTLRDVPAATEVGEECDEELDVMAEALAWYQEQWDVTEERERYGDYWLITPAIAEHIETALNGPSRAVSTQPATPASPGTPRVGPGIAGSCERCKHHKIRCDRKVPCTNCARMKNKVECKYQPSKRTYRSVDLTPQSPKVEEEAPPVLSTEPQILRDIPQASLLHAENMLSLSRDLFMNRSPDLPSPWPHWSAYASEQVPQPSLMRTALNDFHTLAVSVTKRLMQAAITQATSRLRSQRRRTKKGVMPFVKTRDVLSAIEIVGLKRNGRSRWTGVARRCNVRVFDEQRTTKFKITRREMTWDQAEQILGLYDAVSRSTDADDLLGTPAADSDEAAFKRRAARAGTPLPMEHLSLSNSDSNVELADADSDSASDGSEDEGEVPTPLDRETPERPSSTEPEDAPQDEVREKQTLEQFDQEARREEEEALCSRLEMTIATKSKSPSVDGSEDDERQKLFNGVHDWRYWTDYRAVWEEHETPVSTASFIANQKPRATPAARPRDLDSDASSTASGSPQQSRRKRPAAIELQAQNPRSYAAMQGDIYSPRDDAHLSDVSQFDDEANADIPTQSIEVHGPAQSVSSQDAMDWEG</sequence>
<dbReference type="GO" id="GO:0000500">
    <property type="term" value="C:RNA polymerase I upstream activating factor complex"/>
    <property type="evidence" value="ECO:0007669"/>
    <property type="project" value="InterPro"/>
</dbReference>
<comment type="caution">
    <text evidence="4">The sequence shown here is derived from an EMBL/GenBank/DDBJ whole genome shotgun (WGS) entry which is preliminary data.</text>
</comment>
<dbReference type="InterPro" id="IPR039601">
    <property type="entry name" value="Rrn5"/>
</dbReference>
<dbReference type="GO" id="GO:0000182">
    <property type="term" value="F:rDNA binding"/>
    <property type="evidence" value="ECO:0007669"/>
    <property type="project" value="TreeGrafter"/>
</dbReference>
<dbReference type="GO" id="GO:0000981">
    <property type="term" value="F:DNA-binding transcription factor activity, RNA polymerase II-specific"/>
    <property type="evidence" value="ECO:0007669"/>
    <property type="project" value="InterPro"/>
</dbReference>
<dbReference type="PANTHER" id="PTHR28079">
    <property type="entry name" value="RNA POLYMERASE I-SPECIFIC TRANSCRIPTION INITIATION FACTOR RRN5"/>
    <property type="match status" value="1"/>
</dbReference>
<dbReference type="GO" id="GO:0042790">
    <property type="term" value="P:nucleolar large rRNA transcription by RNA polymerase I"/>
    <property type="evidence" value="ECO:0007669"/>
    <property type="project" value="InterPro"/>
</dbReference>
<keyword evidence="1" id="KW-0539">Nucleus</keyword>
<feature type="domain" description="Zn(2)-C6 fungal-type" evidence="3">
    <location>
        <begin position="238"/>
        <end position="269"/>
    </location>
</feature>
<feature type="compositionally biased region" description="Polar residues" evidence="2">
    <location>
        <begin position="652"/>
        <end position="663"/>
    </location>
</feature>
<dbReference type="InterPro" id="IPR001138">
    <property type="entry name" value="Zn2Cys6_DnaBD"/>
</dbReference>
<reference evidence="4" key="1">
    <citation type="submission" date="2022-10" db="EMBL/GenBank/DDBJ databases">
        <title>Tapping the CABI collections for fungal endophytes: first genome assemblies for Collariella, Neodidymelliopsis, Ascochyta clinopodiicola, Didymella pomorum, Didymosphaeria variabile, Neocosmospora piperis and Neocucurbitaria cava.</title>
        <authorList>
            <person name="Hill R."/>
        </authorList>
    </citation>
    <scope>NUCLEOTIDE SEQUENCE</scope>
    <source>
        <strain evidence="4">IMI 355091</strain>
    </source>
</reference>